<feature type="domain" description="Microtubule-associated protein 1B/S N-terminal" evidence="1">
    <location>
        <begin position="19"/>
        <end position="76"/>
    </location>
</feature>
<dbReference type="GO" id="GO:0008017">
    <property type="term" value="F:microtubule binding"/>
    <property type="evidence" value="ECO:0007669"/>
    <property type="project" value="InterPro"/>
</dbReference>
<reference evidence="2" key="5">
    <citation type="submission" date="2025-09" db="UniProtKB">
        <authorList>
            <consortium name="Ensembl"/>
        </authorList>
    </citation>
    <scope>IDENTIFICATION</scope>
    <source>
        <strain evidence="2">C57BL/6J</strain>
    </source>
</reference>
<gene>
    <name evidence="2 3" type="primary">Map1s</name>
</gene>
<organism evidence="2 4">
    <name type="scientific">Mus musculus</name>
    <name type="common">Mouse</name>
    <dbReference type="NCBI Taxonomy" id="10090"/>
    <lineage>
        <taxon>Eukaryota</taxon>
        <taxon>Metazoa</taxon>
        <taxon>Chordata</taxon>
        <taxon>Craniata</taxon>
        <taxon>Vertebrata</taxon>
        <taxon>Euteleostomi</taxon>
        <taxon>Mammalia</taxon>
        <taxon>Eutheria</taxon>
        <taxon>Euarchontoglires</taxon>
        <taxon>Glires</taxon>
        <taxon>Rodentia</taxon>
        <taxon>Myomorpha</taxon>
        <taxon>Muroidea</taxon>
        <taxon>Muridae</taxon>
        <taxon>Murinae</taxon>
        <taxon>Mus</taxon>
        <taxon>Mus</taxon>
    </lineage>
</organism>
<evidence type="ECO:0000259" key="1">
    <source>
        <dbReference type="Pfam" id="PF23415"/>
    </source>
</evidence>
<dbReference type="InterPro" id="IPR056617">
    <property type="entry name" value="MAP1B/S_N"/>
</dbReference>
<accession>A0A1D5RML0</accession>
<dbReference type="MGI" id="MGI:2443304">
    <property type="gene designation" value="Map1s"/>
</dbReference>
<reference evidence="7" key="2">
    <citation type="journal article" date="2010" name="Cell">
        <title>A tissue-specific atlas of mouse protein phosphorylation and expression.</title>
        <authorList>
            <person name="Huttlin E.L."/>
            <person name="Jedrychowski M.P."/>
            <person name="Elias J.E."/>
            <person name="Goswami T."/>
            <person name="Rad R."/>
            <person name="Beausoleil S.A."/>
            <person name="Villen J."/>
            <person name="Haas W."/>
            <person name="Sowa M.E."/>
            <person name="Gygi S.P."/>
        </authorList>
    </citation>
    <scope>IDENTIFICATION BY MASS SPECTROMETRY [LARGE SCALE ANALYSIS]</scope>
</reference>
<keyword evidence="4" id="KW-1185">Reference proteome</keyword>
<protein>
    <submittedName>
        <fullName evidence="2">Microtubule-associated protein 1S</fullName>
    </submittedName>
</protein>
<dbReference type="ExpressionAtlas" id="A0A1D5RML0">
    <property type="expression patterns" value="baseline and differential"/>
</dbReference>
<sequence length="79" mass="8296">MAAVMAAPEAVEAPSSLLLLVVGGECGCPGLLAYVMEELERGVRSWEDVDPAVCSLDEQLKAFVSRHSATFSSIVKVAS</sequence>
<dbReference type="VEuPathDB" id="HostDB:ENSMUSG00000019261"/>
<dbReference type="AlphaFoldDB" id="A0A1D5RML0"/>
<evidence type="ECO:0007829" key="5">
    <source>
        <dbReference type="PeptideAtlas" id="A0A1D5RML0"/>
    </source>
</evidence>
<reference evidence="2 4" key="3">
    <citation type="journal article" date="2011" name="PLoS Biol.">
        <title>Modernizing reference genome assemblies.</title>
        <authorList>
            <person name="Church D.M."/>
            <person name="Schneider V.A."/>
            <person name="Graves T."/>
            <person name="Auger K."/>
            <person name="Cunningham F."/>
            <person name="Bouk N."/>
            <person name="Chen H.C."/>
            <person name="Agarwala R."/>
            <person name="McLaren W.M."/>
            <person name="Ritchie G.R."/>
            <person name="Albracht D."/>
            <person name="Kremitzki M."/>
            <person name="Rock S."/>
            <person name="Kotkiewicz H."/>
            <person name="Kremitzki C."/>
            <person name="Wollam A."/>
            <person name="Trani L."/>
            <person name="Fulton L."/>
            <person name="Fulton R."/>
            <person name="Matthews L."/>
            <person name="Whitehead S."/>
            <person name="Chow W."/>
            <person name="Torrance J."/>
            <person name="Dunn M."/>
            <person name="Harden G."/>
            <person name="Threadgold G."/>
            <person name="Wood J."/>
            <person name="Collins J."/>
            <person name="Heath P."/>
            <person name="Griffiths G."/>
            <person name="Pelan S."/>
            <person name="Grafham D."/>
            <person name="Eichler E.E."/>
            <person name="Weinstock G."/>
            <person name="Mardis E.R."/>
            <person name="Wilson R.K."/>
            <person name="Howe K."/>
            <person name="Flicek P."/>
            <person name="Hubbard T."/>
        </authorList>
    </citation>
    <scope>NUCLEOTIDE SEQUENCE [LARGE SCALE GENOMIC DNA]</scope>
    <source>
        <strain evidence="2 4">C57BL/6J</strain>
    </source>
</reference>
<name>A0A1D5RML0_MOUSE</name>
<evidence type="ECO:0007829" key="6">
    <source>
        <dbReference type="ProteomicsDB" id="A0A1D5RML0"/>
    </source>
</evidence>
<reference evidence="2" key="4">
    <citation type="submission" date="2025-08" db="UniProtKB">
        <authorList>
            <consortium name="Ensembl"/>
        </authorList>
    </citation>
    <scope>IDENTIFICATION</scope>
    <source>
        <strain evidence="2">C57BL/6J</strain>
    </source>
</reference>
<dbReference type="Bgee" id="ENSMUSG00000019261">
    <property type="expression patterns" value="Expressed in embryonic brain and 233 other cell types or tissues"/>
</dbReference>
<dbReference type="AGR" id="MGI:2443304"/>
<dbReference type="PANTHER" id="PTHR13843">
    <property type="entry name" value="MICROTUBULE-ASSOCIATED PROTEIN"/>
    <property type="match status" value="1"/>
</dbReference>
<keyword evidence="5 6" id="KW-1267">Proteomics identification</keyword>
<dbReference type="SMR" id="A0A1D5RML0"/>
<evidence type="ECO:0007829" key="7">
    <source>
        <dbReference type="PubMed" id="21183079"/>
    </source>
</evidence>
<dbReference type="GO" id="GO:0000226">
    <property type="term" value="P:microtubule cytoskeleton organization"/>
    <property type="evidence" value="ECO:0007669"/>
    <property type="project" value="InterPro"/>
</dbReference>
<dbReference type="PANTHER" id="PTHR13843:SF11">
    <property type="entry name" value="MICROTUBULE-ASSOCIATED PROTEIN 1S"/>
    <property type="match status" value="1"/>
</dbReference>
<dbReference type="Proteomes" id="UP000000589">
    <property type="component" value="Chromosome 8"/>
</dbReference>
<dbReference type="Antibodypedia" id="27783">
    <property type="antibodies" value="195 antibodies from 26 providers"/>
</dbReference>
<evidence type="ECO:0000313" key="2">
    <source>
        <dbReference type="Ensembl" id="ENSMUSP00000148822.2"/>
    </source>
</evidence>
<dbReference type="GeneTree" id="ENSGT00940000160221"/>
<evidence type="ECO:0000313" key="3">
    <source>
        <dbReference type="MGI" id="MGI:2443304"/>
    </source>
</evidence>
<dbReference type="ProteomicsDB" id="346948"/>
<evidence type="ECO:0000313" key="4">
    <source>
        <dbReference type="Proteomes" id="UP000000589"/>
    </source>
</evidence>
<dbReference type="Pfam" id="PF23415">
    <property type="entry name" value="MAPB1_N"/>
    <property type="match status" value="1"/>
</dbReference>
<dbReference type="InterPro" id="IPR026074">
    <property type="entry name" value="MAP1"/>
</dbReference>
<proteinExistence type="evidence at protein level"/>
<reference evidence="2 4" key="1">
    <citation type="journal article" date="2009" name="PLoS Biol.">
        <title>Lineage-specific biology revealed by a finished genome assembly of the mouse.</title>
        <authorList>
            <consortium name="Mouse Genome Sequencing Consortium"/>
            <person name="Church D.M."/>
            <person name="Goodstadt L."/>
            <person name="Hillier L.W."/>
            <person name="Zody M.C."/>
            <person name="Goldstein S."/>
            <person name="She X."/>
            <person name="Bult C.J."/>
            <person name="Agarwala R."/>
            <person name="Cherry J.L."/>
            <person name="DiCuccio M."/>
            <person name="Hlavina W."/>
            <person name="Kapustin Y."/>
            <person name="Meric P."/>
            <person name="Maglott D."/>
            <person name="Birtle Z."/>
            <person name="Marques A.C."/>
            <person name="Graves T."/>
            <person name="Zhou S."/>
            <person name="Teague B."/>
            <person name="Potamousis K."/>
            <person name="Churas C."/>
            <person name="Place M."/>
            <person name="Herschleb J."/>
            <person name="Runnheim R."/>
            <person name="Forrest D."/>
            <person name="Amos-Landgraf J."/>
            <person name="Schwartz D.C."/>
            <person name="Cheng Z."/>
            <person name="Lindblad-Toh K."/>
            <person name="Eichler E.E."/>
            <person name="Ponting C.P."/>
        </authorList>
    </citation>
    <scope>NUCLEOTIDE SEQUENCE [LARGE SCALE GENOMIC DNA]</scope>
    <source>
        <strain evidence="2 4">C57BL/6J</strain>
    </source>
</reference>
<dbReference type="Ensembl" id="ENSMUST00000211910.2">
    <property type="protein sequence ID" value="ENSMUSP00000148822.2"/>
    <property type="gene ID" value="ENSMUSG00000019261.4"/>
</dbReference>
<dbReference type="GO" id="GO:0005874">
    <property type="term" value="C:microtubule"/>
    <property type="evidence" value="ECO:0007669"/>
    <property type="project" value="InterPro"/>
</dbReference>